<evidence type="ECO:0000256" key="1">
    <source>
        <dbReference type="RuleBase" id="RU367052"/>
    </source>
</evidence>
<evidence type="ECO:0000313" key="3">
    <source>
        <dbReference type="EMBL" id="CAL1411212.1"/>
    </source>
</evidence>
<keyword evidence="1" id="KW-0235">DNA replication</keyword>
<dbReference type="GO" id="GO:0006260">
    <property type="term" value="P:DNA replication"/>
    <property type="evidence" value="ECO:0007669"/>
    <property type="project" value="UniProtKB-KW"/>
</dbReference>
<keyword evidence="1" id="KW-0227">DNA damage</keyword>
<protein>
    <recommendedName>
        <fullName evidence="1">FACT complex subunit</fullName>
    </recommendedName>
</protein>
<dbReference type="GO" id="GO:0006281">
    <property type="term" value="P:DNA repair"/>
    <property type="evidence" value="ECO:0007669"/>
    <property type="project" value="UniProtKB-UniRule"/>
</dbReference>
<feature type="domain" description="Peptidase M24" evidence="2">
    <location>
        <begin position="34"/>
        <end position="102"/>
    </location>
</feature>
<dbReference type="InterPro" id="IPR000994">
    <property type="entry name" value="Pept_M24"/>
</dbReference>
<dbReference type="SUPFAM" id="SSF55920">
    <property type="entry name" value="Creatinase/aminopeptidase"/>
    <property type="match status" value="1"/>
</dbReference>
<sequence length="104" mass="11185">MDETEKVILEPTKSGGIFDLRPSAVGNDDLLYYDPASVIICAIGSRYNSYCSNVVRSFLIDAGSFQNKVYEVLLKAHEAAIGALKPGNPVSAVYEAGRSLVKSV</sequence>
<dbReference type="PANTHER" id="PTHR13980:SF18">
    <property type="entry name" value="FACT COMPLEX SUBUNIT SPT16"/>
    <property type="match status" value="1"/>
</dbReference>
<dbReference type="InterPro" id="IPR040258">
    <property type="entry name" value="Spt16"/>
</dbReference>
<dbReference type="GO" id="GO:0031491">
    <property type="term" value="F:nucleosome binding"/>
    <property type="evidence" value="ECO:0007669"/>
    <property type="project" value="TreeGrafter"/>
</dbReference>
<proteinExistence type="inferred from homology"/>
<name>A0AAV2GLA0_9ROSI</name>
<keyword evidence="1" id="KW-0805">Transcription regulation</keyword>
<dbReference type="PANTHER" id="PTHR13980">
    <property type="entry name" value="CDC68 RELATED"/>
    <property type="match status" value="1"/>
</dbReference>
<dbReference type="AlphaFoldDB" id="A0AAV2GLA0"/>
<dbReference type="EMBL" id="OZ034822">
    <property type="protein sequence ID" value="CAL1411212.1"/>
    <property type="molecule type" value="Genomic_DNA"/>
</dbReference>
<dbReference type="InterPro" id="IPR036005">
    <property type="entry name" value="Creatinase/aminopeptidase-like"/>
</dbReference>
<dbReference type="Pfam" id="PF00557">
    <property type="entry name" value="Peptidase_M24"/>
    <property type="match status" value="1"/>
</dbReference>
<comment type="subunit">
    <text evidence="1">Component of the FACT complex.</text>
</comment>
<dbReference type="GO" id="GO:0035101">
    <property type="term" value="C:FACT complex"/>
    <property type="evidence" value="ECO:0007669"/>
    <property type="project" value="UniProtKB-UniRule"/>
</dbReference>
<gene>
    <name evidence="3" type="ORF">LTRI10_LOCUS50584</name>
</gene>
<accession>A0AAV2GLA0</accession>
<organism evidence="3 4">
    <name type="scientific">Linum trigynum</name>
    <dbReference type="NCBI Taxonomy" id="586398"/>
    <lineage>
        <taxon>Eukaryota</taxon>
        <taxon>Viridiplantae</taxon>
        <taxon>Streptophyta</taxon>
        <taxon>Embryophyta</taxon>
        <taxon>Tracheophyta</taxon>
        <taxon>Spermatophyta</taxon>
        <taxon>Magnoliopsida</taxon>
        <taxon>eudicotyledons</taxon>
        <taxon>Gunneridae</taxon>
        <taxon>Pentapetalae</taxon>
        <taxon>rosids</taxon>
        <taxon>fabids</taxon>
        <taxon>Malpighiales</taxon>
        <taxon>Linaceae</taxon>
        <taxon>Linum</taxon>
    </lineage>
</organism>
<keyword evidence="4" id="KW-1185">Reference proteome</keyword>
<dbReference type="GO" id="GO:0006368">
    <property type="term" value="P:transcription elongation by RNA polymerase II"/>
    <property type="evidence" value="ECO:0007669"/>
    <property type="project" value="TreeGrafter"/>
</dbReference>
<reference evidence="3 4" key="1">
    <citation type="submission" date="2024-04" db="EMBL/GenBank/DDBJ databases">
        <authorList>
            <person name="Fracassetti M."/>
        </authorList>
    </citation>
    <scope>NUCLEOTIDE SEQUENCE [LARGE SCALE GENOMIC DNA]</scope>
</reference>
<evidence type="ECO:0000259" key="2">
    <source>
        <dbReference type="Pfam" id="PF00557"/>
    </source>
</evidence>
<comment type="function">
    <text evidence="1">Component of the FACT complex, a general chromatin factor that acts to reorganize nucleosomes. The FACT complex is involved in multiple processes that require DNA as a template such as mRNA elongation, DNA replication and DNA repair. During transcription elongation the FACT complex acts as a histone chaperone that both destabilizes and restores nucleosomal structure. It facilitates the passage of RNA polymerase II and transcription by promoting the dissociation of one histone H2A-H2B dimer from the nucleosome, then subsequently promotes the reestablishment of the nucleosome following the passage of RNA polymerase II.</text>
</comment>
<comment type="subcellular location">
    <subcellularLocation>
        <location evidence="1">Nucleus</location>
    </subcellularLocation>
    <subcellularLocation>
        <location evidence="1">Chromosome</location>
    </subcellularLocation>
</comment>
<evidence type="ECO:0000313" key="4">
    <source>
        <dbReference type="Proteomes" id="UP001497516"/>
    </source>
</evidence>
<keyword evidence="1" id="KW-0804">Transcription</keyword>
<keyword evidence="1" id="KW-0234">DNA repair</keyword>
<keyword evidence="1" id="KW-0158">Chromosome</keyword>
<keyword evidence="1" id="KW-0539">Nucleus</keyword>
<dbReference type="Proteomes" id="UP001497516">
    <property type="component" value="Chromosome 9"/>
</dbReference>
<dbReference type="Gene3D" id="3.90.230.10">
    <property type="entry name" value="Creatinase/methionine aminopeptidase superfamily"/>
    <property type="match status" value="1"/>
</dbReference>
<comment type="similarity">
    <text evidence="1">Belongs to the peptidase M24 family. SPT16 subfamily.</text>
</comment>